<gene>
    <name evidence="12" type="ORF">HCX48_08835</name>
</gene>
<evidence type="ECO:0000313" key="12">
    <source>
        <dbReference type="EMBL" id="NJA89325.1"/>
    </source>
</evidence>
<organism evidence="12 13">
    <name type="scientific">Rhodocyclus gracilis</name>
    <dbReference type="NCBI Taxonomy" id="2929842"/>
    <lineage>
        <taxon>Bacteria</taxon>
        <taxon>Pseudomonadati</taxon>
        <taxon>Pseudomonadota</taxon>
        <taxon>Betaproteobacteria</taxon>
        <taxon>Rhodocyclales</taxon>
        <taxon>Rhodocyclaceae</taxon>
        <taxon>Rhodocyclus</taxon>
    </lineage>
</organism>
<proteinExistence type="predicted"/>
<dbReference type="InterPro" id="IPR011990">
    <property type="entry name" value="TPR-like_helical_dom_sf"/>
</dbReference>
<keyword evidence="5" id="KW-0997">Cell inner membrane</keyword>
<dbReference type="RefSeq" id="WP_153589914.1">
    <property type="nucleotide sequence ID" value="NZ_JAATWB010000005.1"/>
</dbReference>
<evidence type="ECO:0000256" key="5">
    <source>
        <dbReference type="ARBA" id="ARBA00022519"/>
    </source>
</evidence>
<dbReference type="Proteomes" id="UP000720344">
    <property type="component" value="Unassembled WGS sequence"/>
</dbReference>
<keyword evidence="6 10" id="KW-0812">Transmembrane</keyword>
<evidence type="ECO:0000313" key="13">
    <source>
        <dbReference type="Proteomes" id="UP000720344"/>
    </source>
</evidence>
<reference evidence="13" key="1">
    <citation type="submission" date="2020-03" db="EMBL/GenBank/DDBJ databases">
        <title>Whole-genome sequence of the purple nonsulfur bacterium Rhodocyclus tenuis DSM112.</title>
        <authorList>
            <person name="Kyndt J.A."/>
            <person name="Meyer T.E."/>
        </authorList>
    </citation>
    <scope>NUCLEOTIDE SEQUENCE [LARGE SCALE GENOMIC DNA]</scope>
    <source>
        <strain evidence="13">DSM 112</strain>
    </source>
</reference>
<evidence type="ECO:0000256" key="3">
    <source>
        <dbReference type="ARBA" id="ARBA00004744"/>
    </source>
</evidence>
<feature type="domain" description="HemY N-terminal" evidence="11">
    <location>
        <begin position="26"/>
        <end position="129"/>
    </location>
</feature>
<evidence type="ECO:0000256" key="4">
    <source>
        <dbReference type="ARBA" id="ARBA00022475"/>
    </source>
</evidence>
<feature type="transmembrane region" description="Helical" evidence="10">
    <location>
        <begin position="44"/>
        <end position="68"/>
    </location>
</feature>
<keyword evidence="4" id="KW-1003">Cell membrane</keyword>
<dbReference type="NCBIfam" id="TIGR00540">
    <property type="entry name" value="TPR_hemY_coli"/>
    <property type="match status" value="1"/>
</dbReference>
<evidence type="ECO:0000259" key="11">
    <source>
        <dbReference type="Pfam" id="PF07219"/>
    </source>
</evidence>
<name>A0ABX0WL54_9RHOO</name>
<dbReference type="EMBL" id="JAATWB010000005">
    <property type="protein sequence ID" value="NJA89325.1"/>
    <property type="molecule type" value="Genomic_DNA"/>
</dbReference>
<dbReference type="Pfam" id="PF07219">
    <property type="entry name" value="HemY_N"/>
    <property type="match status" value="1"/>
</dbReference>
<evidence type="ECO:0000256" key="1">
    <source>
        <dbReference type="ARBA" id="ARBA00002962"/>
    </source>
</evidence>
<accession>A0ABX0WL54</accession>
<keyword evidence="9" id="KW-0627">Porphyrin biosynthesis</keyword>
<protein>
    <submittedName>
        <fullName evidence="12">Heme biosynthesis protein HemY</fullName>
    </submittedName>
</protein>
<evidence type="ECO:0000256" key="7">
    <source>
        <dbReference type="ARBA" id="ARBA00022989"/>
    </source>
</evidence>
<dbReference type="Gene3D" id="1.25.40.10">
    <property type="entry name" value="Tetratricopeptide repeat domain"/>
    <property type="match status" value="1"/>
</dbReference>
<keyword evidence="13" id="KW-1185">Reference proteome</keyword>
<comment type="caution">
    <text evidence="12">The sequence shown here is derived from an EMBL/GenBank/DDBJ whole genome shotgun (WGS) entry which is preliminary data.</text>
</comment>
<keyword evidence="7 10" id="KW-1133">Transmembrane helix</keyword>
<evidence type="ECO:0000256" key="8">
    <source>
        <dbReference type="ARBA" id="ARBA00023136"/>
    </source>
</evidence>
<dbReference type="InterPro" id="IPR005254">
    <property type="entry name" value="Heme_biosyn_assoc_TPR_pro"/>
</dbReference>
<sequence length="431" mass="46891">MRALFWLLALFALAVGASVAAHFNDGYVLLVFPPYRAEISLNLAIVLLVVAFVVLYVILRAAALAVSLPQRAREFRLRTQLQKANDAFHDAVRLLFEGRFGQAQKQAAGAVEAASAASAVSAASPASSAAASLAALSVLLAARAAQRLREPLRVQEWLARLDQADLHGTPDTHLMAARLMFEAEMHLSAQRPAEAIAVLHRLQQIAGRHLAALRLELRAQQALAHWDEALRLVRLLEKREAMSAEAAAEIRLHAHRENIALRAGDAAQLLAYRRQLPRSEMSPRVVRVFAEALAAVGEADEATFILESQLDAEWPAEGRLPAIDADAGAALLRLYGEISGGDLTARIARAEAWLVSHPGDVRLLLTLGQLCLAQKLWGKAQSYLEATLLRADFLTLGDQRCARLSLARLFEATQRTAEAMPHYRAAAQLVG</sequence>
<dbReference type="InterPro" id="IPR010817">
    <property type="entry name" value="HemY_N"/>
</dbReference>
<comment type="function">
    <text evidence="1">Involved in a late step of protoheme IX synthesis.</text>
</comment>
<keyword evidence="8 10" id="KW-0472">Membrane</keyword>
<evidence type="ECO:0000256" key="2">
    <source>
        <dbReference type="ARBA" id="ARBA00004429"/>
    </source>
</evidence>
<evidence type="ECO:0000256" key="9">
    <source>
        <dbReference type="ARBA" id="ARBA00023244"/>
    </source>
</evidence>
<evidence type="ECO:0000256" key="6">
    <source>
        <dbReference type="ARBA" id="ARBA00022692"/>
    </source>
</evidence>
<comment type="subcellular location">
    <subcellularLocation>
        <location evidence="2">Cell inner membrane</location>
        <topology evidence="2">Multi-pass membrane protein</topology>
    </subcellularLocation>
</comment>
<evidence type="ECO:0000256" key="10">
    <source>
        <dbReference type="SAM" id="Phobius"/>
    </source>
</evidence>
<comment type="pathway">
    <text evidence="3">Porphyrin-containing compound metabolism; protoheme biosynthesis.</text>
</comment>